<dbReference type="PANTHER" id="PTHR16222">
    <property type="entry name" value="ADP-RIBOSYLGLYCOHYDROLASE"/>
    <property type="match status" value="1"/>
</dbReference>
<dbReference type="SUPFAM" id="SSF101478">
    <property type="entry name" value="ADP-ribosylglycohydrolase"/>
    <property type="match status" value="1"/>
</dbReference>
<dbReference type="OrthoDB" id="9798107at2"/>
<name>A0A8E1QZC3_9BACT</name>
<dbReference type="Proteomes" id="UP000036951">
    <property type="component" value="Unassembled WGS sequence"/>
</dbReference>
<dbReference type="Gene3D" id="1.10.4080.10">
    <property type="entry name" value="ADP-ribosylation/Crystallin J1"/>
    <property type="match status" value="1"/>
</dbReference>
<sequence>MKNLLLSAAIGDIAGSAYESRYNSTKNYDAVEMFSSHARFTDDTVCTFACAEALLNNLDMADNLWKRTNGHPHAGYGYRFRLWMASSVHNPYGSYGNGSAMRCSAAGWLAGTEEECVDMARLTAMPTHNHPEGIKGAMATALAVYHLKSGRDKAYVRSYVLEHFYPDWALKGYADIHDDYVNDTTCQGTVPAALICFLESKDYVDCIKLAISLGGDADTLAAIAGPMAYAFYRSMPDNLQDEALAMLPEWMRRVNSDFDAAVSL</sequence>
<dbReference type="InterPro" id="IPR050792">
    <property type="entry name" value="ADP-ribosylglycohydrolase"/>
</dbReference>
<accession>A0A8E1QZC3</accession>
<dbReference type="Pfam" id="PF03747">
    <property type="entry name" value="ADP_ribosyl_GH"/>
    <property type="match status" value="1"/>
</dbReference>
<comment type="caution">
    <text evidence="2">The sequence shown here is derived from an EMBL/GenBank/DDBJ whole genome shotgun (WGS) entry which is preliminary data.</text>
</comment>
<feature type="binding site" evidence="1">
    <location>
        <position position="219"/>
    </location>
    <ligand>
        <name>Mg(2+)</name>
        <dbReference type="ChEBI" id="CHEBI:18420"/>
        <label>1</label>
    </ligand>
</feature>
<evidence type="ECO:0000313" key="2">
    <source>
        <dbReference type="EMBL" id="KOO69392.1"/>
    </source>
</evidence>
<feature type="binding site" evidence="1">
    <location>
        <position position="216"/>
    </location>
    <ligand>
        <name>Mg(2+)</name>
        <dbReference type="ChEBI" id="CHEBI:18420"/>
        <label>1</label>
    </ligand>
</feature>
<comment type="cofactor">
    <cofactor evidence="1">
        <name>Mg(2+)</name>
        <dbReference type="ChEBI" id="CHEBI:18420"/>
    </cofactor>
    <text evidence="1">Binds 2 magnesium ions per subunit.</text>
</comment>
<organism evidence="2 3">
    <name type="scientific">Xylanibacter rarus</name>
    <dbReference type="NCBI Taxonomy" id="1676614"/>
    <lineage>
        <taxon>Bacteria</taxon>
        <taxon>Pseudomonadati</taxon>
        <taxon>Bacteroidota</taxon>
        <taxon>Bacteroidia</taxon>
        <taxon>Bacteroidales</taxon>
        <taxon>Prevotellaceae</taxon>
        <taxon>Xylanibacter</taxon>
    </lineage>
</organism>
<gene>
    <name evidence="2" type="ORF">ACU52_03345</name>
</gene>
<dbReference type="GO" id="GO:0016787">
    <property type="term" value="F:hydrolase activity"/>
    <property type="evidence" value="ECO:0007669"/>
    <property type="project" value="UniProtKB-KW"/>
</dbReference>
<dbReference type="PANTHER" id="PTHR16222:SF12">
    <property type="entry name" value="ADP-RIBOSYLGLYCOHYDROLASE-RELATED"/>
    <property type="match status" value="1"/>
</dbReference>
<feature type="binding site" evidence="1">
    <location>
        <position position="42"/>
    </location>
    <ligand>
        <name>Mg(2+)</name>
        <dbReference type="ChEBI" id="CHEBI:18420"/>
        <label>1</label>
    </ligand>
</feature>
<reference evidence="2 3" key="1">
    <citation type="submission" date="2015-06" db="EMBL/GenBank/DDBJ databases">
        <title>Prevotella sp. 109, sp. nov., a novel member of the family Prevotellaceae isolated from human faeces.</title>
        <authorList>
            <person name="Shkoporov A.N."/>
            <person name="Chaplin A.V."/>
            <person name="Kafarskaia L.I."/>
            <person name="Efimov B.A."/>
        </authorList>
    </citation>
    <scope>NUCLEOTIDE SEQUENCE [LARGE SCALE GENOMIC DNA]</scope>
    <source>
        <strain evidence="2 3">109</strain>
    </source>
</reference>
<keyword evidence="2" id="KW-0378">Hydrolase</keyword>
<keyword evidence="3" id="KW-1185">Reference proteome</keyword>
<proteinExistence type="predicted"/>
<protein>
    <submittedName>
        <fullName evidence="2">ADP-ribosylglycohydrolase</fullName>
    </submittedName>
</protein>
<evidence type="ECO:0000313" key="3">
    <source>
        <dbReference type="Proteomes" id="UP000036951"/>
    </source>
</evidence>
<keyword evidence="1" id="KW-0479">Metal-binding</keyword>
<dbReference type="RefSeq" id="WP_053397750.1">
    <property type="nucleotide sequence ID" value="NZ_LFQU01000003.1"/>
</dbReference>
<dbReference type="GO" id="GO:0046872">
    <property type="term" value="F:metal ion binding"/>
    <property type="evidence" value="ECO:0007669"/>
    <property type="project" value="UniProtKB-KW"/>
</dbReference>
<dbReference type="EMBL" id="LFQU01000003">
    <property type="protein sequence ID" value="KOO69392.1"/>
    <property type="molecule type" value="Genomic_DNA"/>
</dbReference>
<dbReference type="AlphaFoldDB" id="A0A8E1QZC3"/>
<evidence type="ECO:0000256" key="1">
    <source>
        <dbReference type="PIRSR" id="PIRSR605502-1"/>
    </source>
</evidence>
<feature type="binding site" evidence="1">
    <location>
        <position position="41"/>
    </location>
    <ligand>
        <name>Mg(2+)</name>
        <dbReference type="ChEBI" id="CHEBI:18420"/>
        <label>1</label>
    </ligand>
</feature>
<feature type="binding site" evidence="1">
    <location>
        <position position="218"/>
    </location>
    <ligand>
        <name>Mg(2+)</name>
        <dbReference type="ChEBI" id="CHEBI:18420"/>
        <label>1</label>
    </ligand>
</feature>
<feature type="binding site" evidence="1">
    <location>
        <position position="43"/>
    </location>
    <ligand>
        <name>Mg(2+)</name>
        <dbReference type="ChEBI" id="CHEBI:18420"/>
        <label>1</label>
    </ligand>
</feature>
<keyword evidence="1" id="KW-0460">Magnesium</keyword>
<dbReference type="InterPro" id="IPR005502">
    <property type="entry name" value="Ribosyl_crysJ1"/>
</dbReference>
<dbReference type="InterPro" id="IPR036705">
    <property type="entry name" value="Ribosyl_crysJ1_sf"/>
</dbReference>